<keyword evidence="2" id="KW-0378">Hydrolase</keyword>
<dbReference type="EMBL" id="DUZY01000004">
    <property type="protein sequence ID" value="DAD34507.1"/>
    <property type="molecule type" value="Genomic_DNA"/>
</dbReference>
<keyword evidence="7" id="KW-1185">Reference proteome</keyword>
<evidence type="ECO:0008006" key="8">
    <source>
        <dbReference type="Google" id="ProtNLM"/>
    </source>
</evidence>
<dbReference type="PANTHER" id="PTHR11782:SF92">
    <property type="entry name" value="APYRASE 7"/>
    <property type="match status" value="1"/>
</dbReference>
<feature type="signal peptide" evidence="5">
    <location>
        <begin position="1"/>
        <end position="20"/>
    </location>
</feature>
<dbReference type="PANTHER" id="PTHR11782">
    <property type="entry name" value="ADENOSINE/GUANOSINE DIPHOSPHATASE"/>
    <property type="match status" value="1"/>
</dbReference>
<accession>A0A822YPR4</accession>
<name>A0A822YPR4_NELNU</name>
<evidence type="ECO:0000256" key="1">
    <source>
        <dbReference type="ARBA" id="ARBA00009283"/>
    </source>
</evidence>
<protein>
    <recommendedName>
        <fullName evidence="8">Apyrase 7</fullName>
    </recommendedName>
</protein>
<sequence length="234" mass="26166">MKISIILLVMVLIWIGVSNSFIPGKVNFVGKQSYFTVVLDCGSTGTRVNAYEWLNNITSNQDLPTLLHSLPDHSTKNPLQRNACRDHCMQAEPALDSFLHNSSGIRAALETLLLWAQQQIPSEKLGDTPLFLLATAGLRRLPNEDADWILENAETIIKEYPFLYTRSSIRVLNGKEEAYYGWVALNYKMGSLENSMKVPTLGVLDLGGSSLQVVMEIDESREDTHFFMSKLGSI</sequence>
<reference evidence="6 7" key="1">
    <citation type="journal article" date="2020" name="Mol. Biol. Evol.">
        <title>Distinct Expression and Methylation Patterns for Genes with Different Fates following a Single Whole-Genome Duplication in Flowering Plants.</title>
        <authorList>
            <person name="Shi T."/>
            <person name="Rahmani R.S."/>
            <person name="Gugger P.F."/>
            <person name="Wang M."/>
            <person name="Li H."/>
            <person name="Zhang Y."/>
            <person name="Li Z."/>
            <person name="Wang Q."/>
            <person name="Van de Peer Y."/>
            <person name="Marchal K."/>
            <person name="Chen J."/>
        </authorList>
    </citation>
    <scope>NUCLEOTIDE SEQUENCE [LARGE SCALE GENOMIC DNA]</scope>
    <source>
        <tissue evidence="6">Leaf</tissue>
    </source>
</reference>
<feature type="active site" description="Proton acceptor" evidence="3">
    <location>
        <position position="177"/>
    </location>
</feature>
<comment type="similarity">
    <text evidence="1">Belongs to the GDA1/CD39 NTPase family.</text>
</comment>
<dbReference type="GO" id="GO:0016787">
    <property type="term" value="F:hydrolase activity"/>
    <property type="evidence" value="ECO:0007669"/>
    <property type="project" value="UniProtKB-KW"/>
</dbReference>
<dbReference type="GO" id="GO:0005524">
    <property type="term" value="F:ATP binding"/>
    <property type="evidence" value="ECO:0007669"/>
    <property type="project" value="UniProtKB-KW"/>
</dbReference>
<comment type="caution">
    <text evidence="6">The sequence shown here is derived from an EMBL/GenBank/DDBJ whole genome shotgun (WGS) entry which is preliminary data.</text>
</comment>
<feature type="chain" id="PRO_5032553274" description="Apyrase 7" evidence="5">
    <location>
        <begin position="21"/>
        <end position="234"/>
    </location>
</feature>
<evidence type="ECO:0000256" key="2">
    <source>
        <dbReference type="ARBA" id="ARBA00022801"/>
    </source>
</evidence>
<evidence type="ECO:0000256" key="3">
    <source>
        <dbReference type="PIRSR" id="PIRSR600407-1"/>
    </source>
</evidence>
<evidence type="ECO:0000256" key="5">
    <source>
        <dbReference type="SAM" id="SignalP"/>
    </source>
</evidence>
<proteinExistence type="inferred from homology"/>
<dbReference type="Gene3D" id="3.30.420.40">
    <property type="match status" value="1"/>
</dbReference>
<dbReference type="Gene3D" id="3.30.420.150">
    <property type="entry name" value="Exopolyphosphatase. Domain 2"/>
    <property type="match status" value="1"/>
</dbReference>
<feature type="binding site" evidence="4">
    <location>
        <begin position="208"/>
        <end position="212"/>
    </location>
    <ligand>
        <name>ATP</name>
        <dbReference type="ChEBI" id="CHEBI:30616"/>
    </ligand>
</feature>
<keyword evidence="4" id="KW-0067">ATP-binding</keyword>
<organism evidence="6 7">
    <name type="scientific">Nelumbo nucifera</name>
    <name type="common">Sacred lotus</name>
    <dbReference type="NCBI Taxonomy" id="4432"/>
    <lineage>
        <taxon>Eukaryota</taxon>
        <taxon>Viridiplantae</taxon>
        <taxon>Streptophyta</taxon>
        <taxon>Embryophyta</taxon>
        <taxon>Tracheophyta</taxon>
        <taxon>Spermatophyta</taxon>
        <taxon>Magnoliopsida</taxon>
        <taxon>Proteales</taxon>
        <taxon>Nelumbonaceae</taxon>
        <taxon>Nelumbo</taxon>
    </lineage>
</organism>
<dbReference type="Pfam" id="PF01150">
    <property type="entry name" value="GDA1_CD39"/>
    <property type="match status" value="1"/>
</dbReference>
<keyword evidence="5" id="KW-0732">Signal</keyword>
<keyword evidence="4" id="KW-0547">Nucleotide-binding</keyword>
<dbReference type="InterPro" id="IPR000407">
    <property type="entry name" value="GDA1_CD39_NTPase"/>
</dbReference>
<gene>
    <name evidence="6" type="ORF">HUJ06_005147</name>
</gene>
<evidence type="ECO:0000256" key="4">
    <source>
        <dbReference type="PIRSR" id="PIRSR600407-2"/>
    </source>
</evidence>
<dbReference type="AlphaFoldDB" id="A0A822YPR4"/>
<evidence type="ECO:0000313" key="7">
    <source>
        <dbReference type="Proteomes" id="UP000607653"/>
    </source>
</evidence>
<dbReference type="Proteomes" id="UP000607653">
    <property type="component" value="Unassembled WGS sequence"/>
</dbReference>
<evidence type="ECO:0000313" key="6">
    <source>
        <dbReference type="EMBL" id="DAD34507.1"/>
    </source>
</evidence>